<keyword evidence="3" id="KW-1185">Reference proteome</keyword>
<evidence type="ECO:0000313" key="2">
    <source>
        <dbReference type="EMBL" id="EYU30061.1"/>
    </source>
</evidence>
<sequence>FTVETRDVSPAHFLTKIESFSLFSEYGIRKYESKEFEVGDYKWRLIIYPYGKEKDDSHVSVYLAMAETSSLPIDWEFNANFTIFLYNQIADNYLCFRVNGVRRFNETKSNWGFSKFISTESLKNKSNGYLVDDNFVLGAEVFCNHNRQRVIENVTLLRRATYPYTRAWKIVGFSKLEDVWESEEFTIRDVNWKVMLYPNGYSSSKGRDLSVFLVCVSAGARKRIMADFRMRLKNGLNLSPINMSEKSSRWFTSANKCWGFCDFISLDTLLDLGNYFIVNDCFTIEVEISVQIVVV</sequence>
<dbReference type="Pfam" id="PF22486">
    <property type="entry name" value="MATH_2"/>
    <property type="match status" value="2"/>
</dbReference>
<dbReference type="AlphaFoldDB" id="A0A022QQ48"/>
<dbReference type="PANTHER" id="PTHR46162">
    <property type="entry name" value="TRAF-LIKE FAMILY PROTEIN"/>
    <property type="match status" value="1"/>
</dbReference>
<dbReference type="Proteomes" id="UP000030748">
    <property type="component" value="Unassembled WGS sequence"/>
</dbReference>
<dbReference type="Gene3D" id="2.60.210.10">
    <property type="entry name" value="Apoptosis, Tumor Necrosis Factor Receptor Associated Protein 2, Chain A"/>
    <property type="match status" value="2"/>
</dbReference>
<organism evidence="2 3">
    <name type="scientific">Erythranthe guttata</name>
    <name type="common">Yellow monkey flower</name>
    <name type="synonym">Mimulus guttatus</name>
    <dbReference type="NCBI Taxonomy" id="4155"/>
    <lineage>
        <taxon>Eukaryota</taxon>
        <taxon>Viridiplantae</taxon>
        <taxon>Streptophyta</taxon>
        <taxon>Embryophyta</taxon>
        <taxon>Tracheophyta</taxon>
        <taxon>Spermatophyta</taxon>
        <taxon>Magnoliopsida</taxon>
        <taxon>eudicotyledons</taxon>
        <taxon>Gunneridae</taxon>
        <taxon>Pentapetalae</taxon>
        <taxon>asterids</taxon>
        <taxon>lamiids</taxon>
        <taxon>Lamiales</taxon>
        <taxon>Phrymaceae</taxon>
        <taxon>Erythranthe</taxon>
    </lineage>
</organism>
<dbReference type="InterPro" id="IPR002083">
    <property type="entry name" value="MATH/TRAF_dom"/>
</dbReference>
<protein>
    <recommendedName>
        <fullName evidence="1">MATH domain-containing protein</fullName>
    </recommendedName>
</protein>
<feature type="domain" description="MATH" evidence="1">
    <location>
        <begin position="163"/>
        <end position="288"/>
    </location>
</feature>
<dbReference type="InterPro" id="IPR008974">
    <property type="entry name" value="TRAF-like"/>
</dbReference>
<dbReference type="PANTHER" id="PTHR46162:SF20">
    <property type="entry name" value="UBIQUITIN CARBOXYL-TERMINAL HYDROLASE 7-LIKE ISOFORM X1"/>
    <property type="match status" value="1"/>
</dbReference>
<accession>A0A022QQ48</accession>
<proteinExistence type="predicted"/>
<gene>
    <name evidence="2" type="ORF">MIMGU_mgv1a022412mg</name>
</gene>
<evidence type="ECO:0000259" key="1">
    <source>
        <dbReference type="PROSITE" id="PS50144"/>
    </source>
</evidence>
<dbReference type="SUPFAM" id="SSF49599">
    <property type="entry name" value="TRAF domain-like"/>
    <property type="match status" value="2"/>
</dbReference>
<evidence type="ECO:0000313" key="3">
    <source>
        <dbReference type="Proteomes" id="UP000030748"/>
    </source>
</evidence>
<dbReference type="eggNOG" id="KOG1987">
    <property type="taxonomic scope" value="Eukaryota"/>
</dbReference>
<feature type="non-terminal residue" evidence="2">
    <location>
        <position position="1"/>
    </location>
</feature>
<dbReference type="EMBL" id="KI631110">
    <property type="protein sequence ID" value="EYU30061.1"/>
    <property type="molecule type" value="Genomic_DNA"/>
</dbReference>
<name>A0A022QQ48_ERYGU</name>
<feature type="domain" description="MATH" evidence="1">
    <location>
        <begin position="10"/>
        <end position="141"/>
    </location>
</feature>
<dbReference type="CDD" id="cd00121">
    <property type="entry name" value="MATH"/>
    <property type="match status" value="2"/>
</dbReference>
<dbReference type="SMART" id="SM00061">
    <property type="entry name" value="MATH"/>
    <property type="match status" value="2"/>
</dbReference>
<dbReference type="PROSITE" id="PS50144">
    <property type="entry name" value="MATH"/>
    <property type="match status" value="2"/>
</dbReference>
<reference evidence="2 3" key="1">
    <citation type="journal article" date="2013" name="Proc. Natl. Acad. Sci. U.S.A.">
        <title>Fine-scale variation in meiotic recombination in Mimulus inferred from population shotgun sequencing.</title>
        <authorList>
            <person name="Hellsten U."/>
            <person name="Wright K.M."/>
            <person name="Jenkins J."/>
            <person name="Shu S."/>
            <person name="Yuan Y."/>
            <person name="Wessler S.R."/>
            <person name="Schmutz J."/>
            <person name="Willis J.H."/>
            <person name="Rokhsar D.S."/>
        </authorList>
    </citation>
    <scope>NUCLEOTIDE SEQUENCE [LARGE SCALE GENOMIC DNA]</scope>
    <source>
        <strain evidence="3">cv. DUN x IM62</strain>
    </source>
</reference>